<proteinExistence type="predicted"/>
<evidence type="ECO:0000313" key="2">
    <source>
        <dbReference type="EMBL" id="KAL1544560.1"/>
    </source>
</evidence>
<protein>
    <submittedName>
        <fullName evidence="2">Uncharacterized protein</fullName>
    </submittedName>
</protein>
<organism evidence="2 3">
    <name type="scientific">Salvia divinorum</name>
    <name type="common">Maria pastora</name>
    <name type="synonym">Diviner's sage</name>
    <dbReference type="NCBI Taxonomy" id="28513"/>
    <lineage>
        <taxon>Eukaryota</taxon>
        <taxon>Viridiplantae</taxon>
        <taxon>Streptophyta</taxon>
        <taxon>Embryophyta</taxon>
        <taxon>Tracheophyta</taxon>
        <taxon>Spermatophyta</taxon>
        <taxon>Magnoliopsida</taxon>
        <taxon>eudicotyledons</taxon>
        <taxon>Gunneridae</taxon>
        <taxon>Pentapetalae</taxon>
        <taxon>asterids</taxon>
        <taxon>lamiids</taxon>
        <taxon>Lamiales</taxon>
        <taxon>Lamiaceae</taxon>
        <taxon>Nepetoideae</taxon>
        <taxon>Mentheae</taxon>
        <taxon>Salviinae</taxon>
        <taxon>Salvia</taxon>
        <taxon>Salvia subgen. Calosphace</taxon>
    </lineage>
</organism>
<dbReference type="EMBL" id="JBEAFC010000008">
    <property type="protein sequence ID" value="KAL1544560.1"/>
    <property type="molecule type" value="Genomic_DNA"/>
</dbReference>
<comment type="caution">
    <text evidence="2">The sequence shown here is derived from an EMBL/GenBank/DDBJ whole genome shotgun (WGS) entry which is preliminary data.</text>
</comment>
<keyword evidence="3" id="KW-1185">Reference proteome</keyword>
<gene>
    <name evidence="2" type="ORF">AAHA92_21394</name>
</gene>
<reference evidence="2 3" key="1">
    <citation type="submission" date="2024-06" db="EMBL/GenBank/DDBJ databases">
        <title>A chromosome level genome sequence of Diviner's sage (Salvia divinorum).</title>
        <authorList>
            <person name="Ford S.A."/>
            <person name="Ro D.-K."/>
            <person name="Ness R.W."/>
            <person name="Phillips M.A."/>
        </authorList>
    </citation>
    <scope>NUCLEOTIDE SEQUENCE [LARGE SCALE GENOMIC DNA]</scope>
    <source>
        <strain evidence="2">SAF-2024a</strain>
        <tissue evidence="2">Leaf</tissue>
    </source>
</reference>
<feature type="region of interest" description="Disordered" evidence="1">
    <location>
        <begin position="1"/>
        <end position="43"/>
    </location>
</feature>
<evidence type="ECO:0000256" key="1">
    <source>
        <dbReference type="SAM" id="MobiDB-lite"/>
    </source>
</evidence>
<sequence>MSPVTEQRGGLAGTRPRPPLIPPCSDRSPPQSEPPTPSPVLHLQPSAAASCLSQILKRVHAWKRLENRESKTTQACRLLLLPEFCSRALRRFSYA</sequence>
<dbReference type="Proteomes" id="UP001567538">
    <property type="component" value="Unassembled WGS sequence"/>
</dbReference>
<evidence type="ECO:0000313" key="3">
    <source>
        <dbReference type="Proteomes" id="UP001567538"/>
    </source>
</evidence>
<accession>A0ABD1GKA7</accession>
<dbReference type="AlphaFoldDB" id="A0ABD1GKA7"/>
<name>A0ABD1GKA7_SALDI</name>